<evidence type="ECO:0000256" key="2">
    <source>
        <dbReference type="ARBA" id="ARBA00022676"/>
    </source>
</evidence>
<dbReference type="AlphaFoldDB" id="A0A136IYR2"/>
<reference evidence="7" key="1">
    <citation type="submission" date="2016-02" db="EMBL/GenBank/DDBJ databases">
        <title>Draft genome sequence of Microdochium bolleyi, a fungal endophyte of beachgrass.</title>
        <authorList>
            <consortium name="DOE Joint Genome Institute"/>
            <person name="David A.S."/>
            <person name="May G."/>
            <person name="Haridas S."/>
            <person name="Lim J."/>
            <person name="Wang M."/>
            <person name="Labutti K."/>
            <person name="Lipzen A."/>
            <person name="Barry K."/>
            <person name="Grigoriev I.V."/>
        </authorList>
    </citation>
    <scope>NUCLEOTIDE SEQUENCE [LARGE SCALE GENOMIC DNA]</scope>
    <source>
        <strain evidence="7">J235TASD1</strain>
    </source>
</reference>
<organism evidence="6 7">
    <name type="scientific">Microdochium bolleyi</name>
    <dbReference type="NCBI Taxonomy" id="196109"/>
    <lineage>
        <taxon>Eukaryota</taxon>
        <taxon>Fungi</taxon>
        <taxon>Dikarya</taxon>
        <taxon>Ascomycota</taxon>
        <taxon>Pezizomycotina</taxon>
        <taxon>Sordariomycetes</taxon>
        <taxon>Xylariomycetidae</taxon>
        <taxon>Xylariales</taxon>
        <taxon>Microdochiaceae</taxon>
        <taxon>Microdochium</taxon>
    </lineage>
</organism>
<proteinExistence type="inferred from homology"/>
<accession>A0A136IYR2</accession>
<keyword evidence="2" id="KW-0328">Glycosyltransferase</keyword>
<feature type="domain" description="Glycosyl transferase family 25" evidence="5">
    <location>
        <begin position="60"/>
        <end position="161"/>
    </location>
</feature>
<dbReference type="CDD" id="cd06532">
    <property type="entry name" value="Glyco_transf_25"/>
    <property type="match status" value="1"/>
</dbReference>
<dbReference type="InterPro" id="IPR002654">
    <property type="entry name" value="Glyco_trans_25"/>
</dbReference>
<dbReference type="Proteomes" id="UP000070501">
    <property type="component" value="Unassembled WGS sequence"/>
</dbReference>
<evidence type="ECO:0000259" key="5">
    <source>
        <dbReference type="Pfam" id="PF01755"/>
    </source>
</evidence>
<keyword evidence="3" id="KW-0808">Transferase</keyword>
<name>A0A136IYR2_9PEZI</name>
<keyword evidence="7" id="KW-1185">Reference proteome</keyword>
<dbReference type="GO" id="GO:0016740">
    <property type="term" value="F:transferase activity"/>
    <property type="evidence" value="ECO:0007669"/>
    <property type="project" value="UniProtKB-KW"/>
</dbReference>
<dbReference type="PANTHER" id="PTHR10730">
    <property type="entry name" value="PROCOLLAGEN-LYSINE,2-OXOGLUTARATE 5-DIOXYGENASE/GLYCOSYLTRANSFERASE 25 FAMILY MEMBER"/>
    <property type="match status" value="1"/>
</dbReference>
<evidence type="ECO:0000313" key="7">
    <source>
        <dbReference type="Proteomes" id="UP000070501"/>
    </source>
</evidence>
<dbReference type="Pfam" id="PF01755">
    <property type="entry name" value="Glyco_transf_25"/>
    <property type="match status" value="1"/>
</dbReference>
<dbReference type="EMBL" id="KQ964253">
    <property type="protein sequence ID" value="KXJ90051.1"/>
    <property type="molecule type" value="Genomic_DNA"/>
</dbReference>
<feature type="region of interest" description="Disordered" evidence="4">
    <location>
        <begin position="173"/>
        <end position="194"/>
    </location>
</feature>
<sequence length="395" mass="43589">MLGGHLSNRAIVCLVFSACFCILMLRYLLSASPDIHPSALRHAANSLLGDISNSTWGFEDILVVSLPSRTDRRDGMRLQAVLSETRIKFVDAIRGDAVPDNAIPTTTKHIRLSDGSIGSWRAHINAIHEVVARNLSSALIMEDDIDWDVRIHKQLYDFARSAQALTQPLASGAKTYADPTYPRPQEGSPGTVPDLSLFDLPRTVPAKRSPYGDDWDLLWLGHCGMRFVSPDNAAAPKGRVIHHNDDTVAEKRYLWSITGPFKLVEDYPQHTRAVHHSEEGVCSLAYAVSQRGARKLLYELGTKDLKDGFDILLRFFCNGGGGRKPHLCLSVSPALFHHHRPAGPLAAQSDIGDHGDGFREHPLTDMVRWSVRLNADALLDGATEMHDGYPNSDVV</sequence>
<gene>
    <name evidence="6" type="ORF">Micbo1qcDRAFT_73562</name>
</gene>
<dbReference type="InParanoid" id="A0A136IYR2"/>
<dbReference type="OrthoDB" id="47375at2759"/>
<evidence type="ECO:0000256" key="3">
    <source>
        <dbReference type="ARBA" id="ARBA00022679"/>
    </source>
</evidence>
<evidence type="ECO:0000256" key="4">
    <source>
        <dbReference type="SAM" id="MobiDB-lite"/>
    </source>
</evidence>
<protein>
    <recommendedName>
        <fullName evidence="5">Glycosyl transferase family 25 domain-containing protein</fullName>
    </recommendedName>
</protein>
<comment type="similarity">
    <text evidence="1">Belongs to the glycosyltransferase 25 family.</text>
</comment>
<evidence type="ECO:0000313" key="6">
    <source>
        <dbReference type="EMBL" id="KXJ90051.1"/>
    </source>
</evidence>
<evidence type="ECO:0000256" key="1">
    <source>
        <dbReference type="ARBA" id="ARBA00006721"/>
    </source>
</evidence>
<dbReference type="PANTHER" id="PTHR10730:SF53">
    <property type="entry name" value="GLYCOSYLTRANSFERASE 25 FAMILY MEMBER"/>
    <property type="match status" value="1"/>
</dbReference>
<dbReference type="InterPro" id="IPR050757">
    <property type="entry name" value="Collagen_mod_GT25"/>
</dbReference>